<dbReference type="NCBIfam" id="NF046122">
    <property type="entry name" value="morpho_MmpA"/>
    <property type="match status" value="1"/>
</dbReference>
<keyword evidence="1" id="KW-1133">Transmembrane helix</keyword>
<evidence type="ECO:0000313" key="3">
    <source>
        <dbReference type="Proteomes" id="UP001519311"/>
    </source>
</evidence>
<keyword evidence="1" id="KW-0472">Membrane</keyword>
<keyword evidence="3" id="KW-1185">Reference proteome</keyword>
<comment type="caution">
    <text evidence="2">The sequence shown here is derived from an EMBL/GenBank/DDBJ whole genome shotgun (WGS) entry which is preliminary data.</text>
</comment>
<evidence type="ECO:0000256" key="1">
    <source>
        <dbReference type="SAM" id="Phobius"/>
    </source>
</evidence>
<dbReference type="Proteomes" id="UP001519311">
    <property type="component" value="Unassembled WGS sequence"/>
</dbReference>
<feature type="transmembrane region" description="Helical" evidence="1">
    <location>
        <begin position="21"/>
        <end position="47"/>
    </location>
</feature>
<gene>
    <name evidence="2" type="ORF">JOF59_000159</name>
</gene>
<protein>
    <recommendedName>
        <fullName evidence="4">Integral membrane protein</fullName>
    </recommendedName>
</protein>
<dbReference type="EMBL" id="JAGINS010000001">
    <property type="protein sequence ID" value="MBP2357759.1"/>
    <property type="molecule type" value="Genomic_DNA"/>
</dbReference>
<proteinExistence type="predicted"/>
<evidence type="ECO:0000313" key="2">
    <source>
        <dbReference type="EMBL" id="MBP2357759.1"/>
    </source>
</evidence>
<sequence>MIEQRVPQMSTGTVHLSQRGMAVGMTLGVVAGLAWTVSMVVTVASWMF</sequence>
<keyword evidence="1" id="KW-0812">Transmembrane</keyword>
<reference evidence="2 3" key="1">
    <citation type="submission" date="2021-03" db="EMBL/GenBank/DDBJ databases">
        <title>Sequencing the genomes of 1000 actinobacteria strains.</title>
        <authorList>
            <person name="Klenk H.-P."/>
        </authorList>
    </citation>
    <scope>NUCLEOTIDE SEQUENCE [LARGE SCALE GENOMIC DNA]</scope>
    <source>
        <strain evidence="2 3">DSM 40843</strain>
    </source>
</reference>
<dbReference type="GeneID" id="97346118"/>
<name>A0ABS4V1Z6_9ACTN</name>
<accession>A0ABS4V1Z6</accession>
<dbReference type="RefSeq" id="WP_164494093.1">
    <property type="nucleotide sequence ID" value="NZ_BMWJ01000002.1"/>
</dbReference>
<evidence type="ECO:0008006" key="4">
    <source>
        <dbReference type="Google" id="ProtNLM"/>
    </source>
</evidence>
<dbReference type="InterPro" id="IPR059130">
    <property type="entry name" value="MmpA_put"/>
</dbReference>
<organism evidence="2 3">
    <name type="scientific">Streptomyces clavifer</name>
    <dbReference type="NCBI Taxonomy" id="68188"/>
    <lineage>
        <taxon>Bacteria</taxon>
        <taxon>Bacillati</taxon>
        <taxon>Actinomycetota</taxon>
        <taxon>Actinomycetes</taxon>
        <taxon>Kitasatosporales</taxon>
        <taxon>Streptomycetaceae</taxon>
        <taxon>Streptomyces</taxon>
    </lineage>
</organism>